<dbReference type="PANTHER" id="PTHR22946">
    <property type="entry name" value="DIENELACTONE HYDROLASE DOMAIN-CONTAINING PROTEIN-RELATED"/>
    <property type="match status" value="1"/>
</dbReference>
<dbReference type="Proteomes" id="UP000001312">
    <property type="component" value="Unassembled WGS sequence"/>
</dbReference>
<dbReference type="InterPro" id="IPR050261">
    <property type="entry name" value="FrsA_esterase"/>
</dbReference>
<reference evidence="4" key="1">
    <citation type="journal article" date="2011" name="PLoS Genet.">
        <title>Genomic analysis of the necrotrophic fungal pathogens Sclerotinia sclerotiorum and Botrytis cinerea.</title>
        <authorList>
            <person name="Amselem J."/>
            <person name="Cuomo C.A."/>
            <person name="van Kan J.A."/>
            <person name="Viaud M."/>
            <person name="Benito E.P."/>
            <person name="Couloux A."/>
            <person name="Coutinho P.M."/>
            <person name="de Vries R.P."/>
            <person name="Dyer P.S."/>
            <person name="Fillinger S."/>
            <person name="Fournier E."/>
            <person name="Gout L."/>
            <person name="Hahn M."/>
            <person name="Kohn L."/>
            <person name="Lapalu N."/>
            <person name="Plummer K.M."/>
            <person name="Pradier J.M."/>
            <person name="Quevillon E."/>
            <person name="Sharon A."/>
            <person name="Simon A."/>
            <person name="ten Have A."/>
            <person name="Tudzynski B."/>
            <person name="Tudzynski P."/>
            <person name="Wincker P."/>
            <person name="Andrew M."/>
            <person name="Anthouard V."/>
            <person name="Beever R.E."/>
            <person name="Beffa R."/>
            <person name="Benoit I."/>
            <person name="Bouzid O."/>
            <person name="Brault B."/>
            <person name="Chen Z."/>
            <person name="Choquer M."/>
            <person name="Collemare J."/>
            <person name="Cotton P."/>
            <person name="Danchin E.G."/>
            <person name="Da Silva C."/>
            <person name="Gautier A."/>
            <person name="Giraud C."/>
            <person name="Giraud T."/>
            <person name="Gonzalez C."/>
            <person name="Grossetete S."/>
            <person name="Guldener U."/>
            <person name="Henrissat B."/>
            <person name="Howlett B.J."/>
            <person name="Kodira C."/>
            <person name="Kretschmer M."/>
            <person name="Lappartient A."/>
            <person name="Leroch M."/>
            <person name="Levis C."/>
            <person name="Mauceli E."/>
            <person name="Neuveglise C."/>
            <person name="Oeser B."/>
            <person name="Pearson M."/>
            <person name="Poulain J."/>
            <person name="Poussereau N."/>
            <person name="Quesneville H."/>
            <person name="Rascle C."/>
            <person name="Schumacher J."/>
            <person name="Segurens B."/>
            <person name="Sexton A."/>
            <person name="Silva E."/>
            <person name="Sirven C."/>
            <person name="Soanes D.M."/>
            <person name="Talbot N.J."/>
            <person name="Templeton M."/>
            <person name="Yandava C."/>
            <person name="Yarden O."/>
            <person name="Zeng Q."/>
            <person name="Rollins J.A."/>
            <person name="Lebrun M.H."/>
            <person name="Dickman M."/>
        </authorList>
    </citation>
    <scope>NUCLEOTIDE SEQUENCE [LARGE SCALE GENOMIC DNA]</scope>
    <source>
        <strain evidence="4">ATCC 18683 / 1980 / Ss-1</strain>
    </source>
</reference>
<accession>A7F3M9</accession>
<dbReference type="InterPro" id="IPR000383">
    <property type="entry name" value="Xaa-Pro-like_dom"/>
</dbReference>
<evidence type="ECO:0000259" key="2">
    <source>
        <dbReference type="Pfam" id="PF02129"/>
    </source>
</evidence>
<keyword evidence="1" id="KW-0378">Hydrolase</keyword>
<dbReference type="KEGG" id="ssl:SS1G_11875"/>
<protein>
    <recommendedName>
        <fullName evidence="2">Xaa-Pro dipeptidyl-peptidase-like domain-containing protein</fullName>
    </recommendedName>
</protein>
<gene>
    <name evidence="3" type="ORF">SS1G_11875</name>
</gene>
<name>A7F3M9_SCLS1</name>
<proteinExistence type="predicted"/>
<evidence type="ECO:0000313" key="4">
    <source>
        <dbReference type="Proteomes" id="UP000001312"/>
    </source>
</evidence>
<dbReference type="Gene3D" id="1.10.10.800">
    <property type="match status" value="1"/>
</dbReference>
<organism evidence="3 4">
    <name type="scientific">Sclerotinia sclerotiorum (strain ATCC 18683 / 1980 / Ss-1)</name>
    <name type="common">White mold</name>
    <name type="synonym">Whetzelinia sclerotiorum</name>
    <dbReference type="NCBI Taxonomy" id="665079"/>
    <lineage>
        <taxon>Eukaryota</taxon>
        <taxon>Fungi</taxon>
        <taxon>Dikarya</taxon>
        <taxon>Ascomycota</taxon>
        <taxon>Pezizomycotina</taxon>
        <taxon>Leotiomycetes</taxon>
        <taxon>Helotiales</taxon>
        <taxon>Sclerotiniaceae</taxon>
        <taxon>Sclerotinia</taxon>
    </lineage>
</organism>
<feature type="domain" description="Xaa-Pro dipeptidyl-peptidase-like" evidence="2">
    <location>
        <begin position="14"/>
        <end position="282"/>
    </location>
</feature>
<dbReference type="Pfam" id="PF02129">
    <property type="entry name" value="Peptidase_S15"/>
    <property type="match status" value="1"/>
</dbReference>
<dbReference type="RefSeq" id="XP_001586846.1">
    <property type="nucleotide sequence ID" value="XM_001586796.1"/>
</dbReference>
<dbReference type="GO" id="GO:0016788">
    <property type="term" value="F:hydrolase activity, acting on ester bonds"/>
    <property type="evidence" value="ECO:0007669"/>
    <property type="project" value="UniProtKB-ARBA"/>
</dbReference>
<dbReference type="AlphaFoldDB" id="A7F3M9"/>
<dbReference type="SUPFAM" id="SSF53474">
    <property type="entry name" value="alpha/beta-Hydrolases"/>
    <property type="match status" value="1"/>
</dbReference>
<evidence type="ECO:0000256" key="1">
    <source>
        <dbReference type="ARBA" id="ARBA00022801"/>
    </source>
</evidence>
<sequence length="602" mass="67755">MPRKDVEFKTHDDVTLRGWLYTPASVSEDQKLPVIIMSAGWASLKEMSLDQSAEAFVAKLPIAALAYDHRSWGSSDTAPGQPKHEIIPSIQMSNMQDSITYAQGLPNIDATKVALWGSSYSGGHVLQVTAIDKRVKAVISQAPMVSGWETLLRLIRPDLIPGINAMFAGDRLARAAGQIAATVPVSDANPLIPSSLPSTEAFAFYTEWELKLEGKWKNEVTVRSLEASRSYDPALFIERIAPVPLLMVVAKEDVTTPVDISLAAYQKAREPKQLVLLPGGHFEVQKLPLNILVEKPAQSKELAFWEIDLDSCTLYLRLYGTIPLKEFVFPWVYFRSYLYHGPTWISLYVYLLDSQIPALFLQRHRADTQSFNYALSQLPDYNSSLEACTGRFQGHRLLDLYNTLSSKYGCLCNFGQSWMGPEYTRLVFAHVPYFHKTTKVDVVELELHNKGSTDEMKLDRVHFLSISGVDFPFQCIWNTFGTKLPRNSDSALEATSTKDSIVSTVVYEIVDGVEAIDNSVRYDQLQEALGKAMAEYMSIRSRLFFPAALTFTFLVPVVEGQEDIIQVAKHLPGNFYRICLPHIRSKRNKYEAENLNEVKKYI</sequence>
<dbReference type="GO" id="GO:0016787">
    <property type="term" value="F:hydrolase activity"/>
    <property type="evidence" value="ECO:0000318"/>
    <property type="project" value="GO_Central"/>
</dbReference>
<dbReference type="ESTHER" id="scls1-a7f3m9">
    <property type="family name" value="Xaa-Pro-like_dom"/>
</dbReference>
<dbReference type="GeneID" id="5483033"/>
<dbReference type="PANTHER" id="PTHR22946:SF9">
    <property type="entry name" value="POLYKETIDE TRANSFERASE AF380"/>
    <property type="match status" value="1"/>
</dbReference>
<dbReference type="Gene3D" id="3.40.50.1820">
    <property type="entry name" value="alpha/beta hydrolase"/>
    <property type="match status" value="1"/>
</dbReference>
<dbReference type="InParanoid" id="A7F3M9"/>
<keyword evidence="4" id="KW-1185">Reference proteome</keyword>
<evidence type="ECO:0000313" key="3">
    <source>
        <dbReference type="EMBL" id="EDN97350.1"/>
    </source>
</evidence>
<dbReference type="EMBL" id="CH476640">
    <property type="protein sequence ID" value="EDN97350.1"/>
    <property type="molecule type" value="Genomic_DNA"/>
</dbReference>
<dbReference type="InterPro" id="IPR029058">
    <property type="entry name" value="AB_hydrolase_fold"/>
</dbReference>